<protein>
    <recommendedName>
        <fullName evidence="4">Lipoprotein</fullName>
    </recommendedName>
</protein>
<evidence type="ECO:0000256" key="1">
    <source>
        <dbReference type="SAM" id="MobiDB-lite"/>
    </source>
</evidence>
<accession>A0A0R1YKH4</accession>
<comment type="caution">
    <text evidence="2">The sequence shown here is derived from an EMBL/GenBank/DDBJ whole genome shotgun (WGS) entry which is preliminary data.</text>
</comment>
<sequence>MLKRKFMVLSLLVIGLMGGLTGCMSQSSRAPVPARHKKSNGPQKSDFKLTSDTINNHPRILYAAIIYYAIHDVPIQRWQEVADMDAGWQIEIYPGGHGTRYLVWPDKHISDREKQLAPNWFRLSKQAVNYHSFEVHTDRQDADQHVRVGKRQMLARINDAHAAATVKKMSQNMTVLTHK</sequence>
<gene>
    <name evidence="2" type="ORF">FD47_GL002816</name>
</gene>
<feature type="compositionally biased region" description="Polar residues" evidence="1">
    <location>
        <begin position="40"/>
        <end position="49"/>
    </location>
</feature>
<feature type="region of interest" description="Disordered" evidence="1">
    <location>
        <begin position="27"/>
        <end position="49"/>
    </location>
</feature>
<dbReference type="EMBL" id="AZFZ01000081">
    <property type="protein sequence ID" value="KRM40443.1"/>
    <property type="molecule type" value="Genomic_DNA"/>
</dbReference>
<reference evidence="2 3" key="1">
    <citation type="journal article" date="2015" name="Genome Announc.">
        <title>Expanding the biotechnology potential of lactobacilli through comparative genomics of 213 strains and associated genera.</title>
        <authorList>
            <person name="Sun Z."/>
            <person name="Harris H.M."/>
            <person name="McCann A."/>
            <person name="Guo C."/>
            <person name="Argimon S."/>
            <person name="Zhang W."/>
            <person name="Yang X."/>
            <person name="Jeffery I.B."/>
            <person name="Cooney J.C."/>
            <person name="Kagawa T.F."/>
            <person name="Liu W."/>
            <person name="Song Y."/>
            <person name="Salvetti E."/>
            <person name="Wrobel A."/>
            <person name="Rasinkangas P."/>
            <person name="Parkhill J."/>
            <person name="Rea M.C."/>
            <person name="O'Sullivan O."/>
            <person name="Ritari J."/>
            <person name="Douillard F.P."/>
            <person name="Paul Ross R."/>
            <person name="Yang R."/>
            <person name="Briner A.E."/>
            <person name="Felis G.E."/>
            <person name="de Vos W.M."/>
            <person name="Barrangou R."/>
            <person name="Klaenhammer T.R."/>
            <person name="Caufield P.W."/>
            <person name="Cui Y."/>
            <person name="Zhang H."/>
            <person name="O'Toole P.W."/>
        </authorList>
    </citation>
    <scope>NUCLEOTIDE SEQUENCE [LARGE SCALE GENOMIC DNA]</scope>
    <source>
        <strain evidence="2 3">DSM 18390</strain>
    </source>
</reference>
<dbReference type="RefSeq" id="WP_056980770.1">
    <property type="nucleotide sequence ID" value="NZ_AZFZ01000081.1"/>
</dbReference>
<evidence type="ECO:0000313" key="2">
    <source>
        <dbReference type="EMBL" id="KRM40443.1"/>
    </source>
</evidence>
<evidence type="ECO:0008006" key="4">
    <source>
        <dbReference type="Google" id="ProtNLM"/>
    </source>
</evidence>
<name>A0A0R1YKH4_9LACO</name>
<dbReference type="Proteomes" id="UP000051010">
    <property type="component" value="Unassembled WGS sequence"/>
</dbReference>
<evidence type="ECO:0000313" key="3">
    <source>
        <dbReference type="Proteomes" id="UP000051010"/>
    </source>
</evidence>
<dbReference type="AlphaFoldDB" id="A0A0R1YKH4"/>
<dbReference type="PROSITE" id="PS51257">
    <property type="entry name" value="PROKAR_LIPOPROTEIN"/>
    <property type="match status" value="1"/>
</dbReference>
<dbReference type="PATRIC" id="fig|1423786.4.peg.2961"/>
<proteinExistence type="predicted"/>
<organism evidence="2 3">
    <name type="scientific">Lentilactobacillus parafarraginis DSM 18390 = JCM 14109</name>
    <dbReference type="NCBI Taxonomy" id="1423786"/>
    <lineage>
        <taxon>Bacteria</taxon>
        <taxon>Bacillati</taxon>
        <taxon>Bacillota</taxon>
        <taxon>Bacilli</taxon>
        <taxon>Lactobacillales</taxon>
        <taxon>Lactobacillaceae</taxon>
        <taxon>Lentilactobacillus</taxon>
    </lineage>
</organism>